<evidence type="ECO:0000256" key="1">
    <source>
        <dbReference type="SAM" id="MobiDB-lite"/>
    </source>
</evidence>
<protein>
    <submittedName>
        <fullName evidence="2">Uncharacterized protein</fullName>
    </submittedName>
</protein>
<evidence type="ECO:0000313" key="2">
    <source>
        <dbReference type="EMBL" id="MFC4564059.1"/>
    </source>
</evidence>
<name>A0ABV9DYT3_9ACTN</name>
<dbReference type="Proteomes" id="UP001595923">
    <property type="component" value="Unassembled WGS sequence"/>
</dbReference>
<comment type="caution">
    <text evidence="2">The sequence shown here is derived from an EMBL/GenBank/DDBJ whole genome shotgun (WGS) entry which is preliminary data.</text>
</comment>
<organism evidence="2 3">
    <name type="scientific">Nocardiopsis mangrovi</name>
    <dbReference type="NCBI Taxonomy" id="1179818"/>
    <lineage>
        <taxon>Bacteria</taxon>
        <taxon>Bacillati</taxon>
        <taxon>Actinomycetota</taxon>
        <taxon>Actinomycetes</taxon>
        <taxon>Streptosporangiales</taxon>
        <taxon>Nocardiopsidaceae</taxon>
        <taxon>Nocardiopsis</taxon>
    </lineage>
</organism>
<dbReference type="EMBL" id="JBHSFQ010000020">
    <property type="protein sequence ID" value="MFC4564059.1"/>
    <property type="molecule type" value="Genomic_DNA"/>
</dbReference>
<proteinExistence type="predicted"/>
<accession>A0ABV9DYT3</accession>
<evidence type="ECO:0000313" key="3">
    <source>
        <dbReference type="Proteomes" id="UP001595923"/>
    </source>
</evidence>
<gene>
    <name evidence="2" type="ORF">ACFO4E_19535</name>
</gene>
<reference evidence="3" key="1">
    <citation type="journal article" date="2019" name="Int. J. Syst. Evol. Microbiol.">
        <title>The Global Catalogue of Microorganisms (GCM) 10K type strain sequencing project: providing services to taxonomists for standard genome sequencing and annotation.</title>
        <authorList>
            <consortium name="The Broad Institute Genomics Platform"/>
            <consortium name="The Broad Institute Genome Sequencing Center for Infectious Disease"/>
            <person name="Wu L."/>
            <person name="Ma J."/>
        </authorList>
    </citation>
    <scope>NUCLEOTIDE SEQUENCE [LARGE SCALE GENOMIC DNA]</scope>
    <source>
        <strain evidence="3">XZYJ18</strain>
    </source>
</reference>
<sequence>MSTKLAIAAGADAKVVHAVLGRNAAIMTLDRYGHLFPDRRGEVAETMDAARIKATLPRETAKADRPDPCAPNVHRSGDAQPS</sequence>
<feature type="region of interest" description="Disordered" evidence="1">
    <location>
        <begin position="56"/>
        <end position="82"/>
    </location>
</feature>
<keyword evidence="3" id="KW-1185">Reference proteome</keyword>
<dbReference type="RefSeq" id="WP_378576844.1">
    <property type="nucleotide sequence ID" value="NZ_JBHSFQ010000020.1"/>
</dbReference>